<dbReference type="OrthoDB" id="1218544at2759"/>
<dbReference type="Gene3D" id="1.10.510.10">
    <property type="entry name" value="Transferase(Phosphotransferase) domain 1"/>
    <property type="match status" value="1"/>
</dbReference>
<sequence length="107" mass="11912">MDKTKDMYNLHEILDPVVRSGATPKSVEKFVDLAIKCVEEEGVKRPTMSEVVKEIEYIMEIVGLNPNAESASTSETYEGANKGLHPYTDESLFVYSGAYPPSKLEPK</sequence>
<dbReference type="SMR" id="A0A1S3Y6A3"/>
<name>A0A1S3Y6A3_TOBAC</name>
<dbReference type="RefSeq" id="XP_016447427.1">
    <property type="nucleotide sequence ID" value="XM_016591941.1"/>
</dbReference>
<accession>A0A1S3Y6A3</accession>
<dbReference type="OMA" id="NIVRRMR"/>
<dbReference type="PaxDb" id="4097-A0A1S3Y6A3"/>
<proteinExistence type="predicted"/>
<protein>
    <submittedName>
        <fullName evidence="1">Probable leucine-rich repeat receptor-like protein kinase At5g49770</fullName>
    </submittedName>
</protein>
<dbReference type="AlphaFoldDB" id="A0A1S3Y6A3"/>
<evidence type="ECO:0000313" key="1">
    <source>
        <dbReference type="RefSeq" id="XP_016447427.1"/>
    </source>
</evidence>
<dbReference type="KEGG" id="nta:107772429"/>
<dbReference type="STRING" id="4097.A0A1S3Y6A3"/>
<gene>
    <name evidence="1" type="primary">LOC107772429</name>
</gene>
<reference evidence="1" key="1">
    <citation type="submission" date="2025-08" db="UniProtKB">
        <authorList>
            <consortium name="RefSeq"/>
        </authorList>
    </citation>
    <scope>IDENTIFICATION</scope>
</reference>
<organism evidence="1">
    <name type="scientific">Nicotiana tabacum</name>
    <name type="common">Common tobacco</name>
    <dbReference type="NCBI Taxonomy" id="4097"/>
    <lineage>
        <taxon>Eukaryota</taxon>
        <taxon>Viridiplantae</taxon>
        <taxon>Streptophyta</taxon>
        <taxon>Embryophyta</taxon>
        <taxon>Tracheophyta</taxon>
        <taxon>Spermatophyta</taxon>
        <taxon>Magnoliopsida</taxon>
        <taxon>eudicotyledons</taxon>
        <taxon>Gunneridae</taxon>
        <taxon>Pentapetalae</taxon>
        <taxon>asterids</taxon>
        <taxon>lamiids</taxon>
        <taxon>Solanales</taxon>
        <taxon>Solanaceae</taxon>
        <taxon>Nicotianoideae</taxon>
        <taxon>Nicotianeae</taxon>
        <taxon>Nicotiana</taxon>
    </lineage>
</organism>